<reference evidence="9" key="1">
    <citation type="submission" date="2009-09" db="EMBL/GenBank/DDBJ databases">
        <title>The complete chromosome of Sebaldella termitidis ATCC 33386.</title>
        <authorList>
            <consortium name="US DOE Joint Genome Institute (JGI-PGF)"/>
            <person name="Lucas S."/>
            <person name="Copeland A."/>
            <person name="Lapidus A."/>
            <person name="Glavina del Rio T."/>
            <person name="Dalin E."/>
            <person name="Tice H."/>
            <person name="Bruce D."/>
            <person name="Goodwin L."/>
            <person name="Pitluck S."/>
            <person name="Kyrpides N."/>
            <person name="Mavromatis K."/>
            <person name="Ivanova N."/>
            <person name="Mikhailova N."/>
            <person name="Sims D."/>
            <person name="Meincke L."/>
            <person name="Brettin T."/>
            <person name="Detter J.C."/>
            <person name="Han C."/>
            <person name="Larimer F."/>
            <person name="Land M."/>
            <person name="Hauser L."/>
            <person name="Markowitz V."/>
            <person name="Cheng J.F."/>
            <person name="Hugenholtz P."/>
            <person name="Woyke T."/>
            <person name="Wu D."/>
            <person name="Eisen J.A."/>
        </authorList>
    </citation>
    <scope>NUCLEOTIDE SEQUENCE [LARGE SCALE GENOMIC DNA]</scope>
    <source>
        <strain evidence="9">ATCC 33386 / NCTC 11300</strain>
    </source>
</reference>
<dbReference type="KEGG" id="str:Sterm_1648"/>
<dbReference type="PROSITE" id="PS51099">
    <property type="entry name" value="PTS_EIIB_TYPE_2"/>
    <property type="match status" value="1"/>
</dbReference>
<evidence type="ECO:0000256" key="4">
    <source>
        <dbReference type="ARBA" id="ARBA00022679"/>
    </source>
</evidence>
<dbReference type="GO" id="GO:0090563">
    <property type="term" value="F:protein-phosphocysteine-sugar phosphotransferase activity"/>
    <property type="evidence" value="ECO:0007669"/>
    <property type="project" value="TreeGrafter"/>
</dbReference>
<name>D1AIC2_SEBTE</name>
<dbReference type="Gene3D" id="3.40.50.2300">
    <property type="match status" value="1"/>
</dbReference>
<keyword evidence="5" id="KW-0598">Phosphotransferase system</keyword>
<evidence type="ECO:0000256" key="6">
    <source>
        <dbReference type="ARBA" id="ARBA00022777"/>
    </source>
</evidence>
<evidence type="ECO:0000259" key="7">
    <source>
        <dbReference type="PROSITE" id="PS51099"/>
    </source>
</evidence>
<keyword evidence="9" id="KW-1185">Reference proteome</keyword>
<evidence type="ECO:0000313" key="9">
    <source>
        <dbReference type="Proteomes" id="UP000000845"/>
    </source>
</evidence>
<dbReference type="InterPro" id="IPR013011">
    <property type="entry name" value="PTS_EIIB_2"/>
</dbReference>
<dbReference type="CDD" id="cd05569">
    <property type="entry name" value="PTS_IIB_fructose"/>
    <property type="match status" value="1"/>
</dbReference>
<dbReference type="GO" id="GO:0005886">
    <property type="term" value="C:plasma membrane"/>
    <property type="evidence" value="ECO:0007669"/>
    <property type="project" value="TreeGrafter"/>
</dbReference>
<dbReference type="RefSeq" id="WP_012861102.1">
    <property type="nucleotide sequence ID" value="NC_013517.1"/>
</dbReference>
<sequence length="98" mass="10692">MKIIAVTSCATGIAHSYMSAEAIKKAAKAKGHSCKVEIQGALGIENQLSKKDIDSADLVILANDVGLTKAERFENVPKEKIRKFSPHEIIKKPDIIFE</sequence>
<dbReference type="PANTHER" id="PTHR30505">
    <property type="entry name" value="FRUCTOSE-LIKE PERMEASE"/>
    <property type="match status" value="1"/>
</dbReference>
<dbReference type="InterPro" id="IPR050864">
    <property type="entry name" value="Bacterial_PTS_Sugar_Transport"/>
</dbReference>
<evidence type="ECO:0000313" key="8">
    <source>
        <dbReference type="EMBL" id="ACZ08506.1"/>
    </source>
</evidence>
<evidence type="ECO:0000256" key="1">
    <source>
        <dbReference type="ARBA" id="ARBA00022448"/>
    </source>
</evidence>
<dbReference type="EMBL" id="CP001739">
    <property type="protein sequence ID" value="ACZ08506.1"/>
    <property type="molecule type" value="Genomic_DNA"/>
</dbReference>
<dbReference type="NCBIfam" id="TIGR00829">
    <property type="entry name" value="FRU"/>
    <property type="match status" value="1"/>
</dbReference>
<dbReference type="GO" id="GO:0016301">
    <property type="term" value="F:kinase activity"/>
    <property type="evidence" value="ECO:0007669"/>
    <property type="project" value="UniProtKB-KW"/>
</dbReference>
<dbReference type="HOGENOM" id="CLU_013155_2_1_0"/>
<keyword evidence="3" id="KW-0762">Sugar transport</keyword>
<dbReference type="InterPro" id="IPR003353">
    <property type="entry name" value="PTS_IIB_fruc"/>
</dbReference>
<organism evidence="8 9">
    <name type="scientific">Sebaldella termitidis (strain ATCC 33386 / NCTC 11300)</name>
    <dbReference type="NCBI Taxonomy" id="526218"/>
    <lineage>
        <taxon>Bacteria</taxon>
        <taxon>Fusobacteriati</taxon>
        <taxon>Fusobacteriota</taxon>
        <taxon>Fusobacteriia</taxon>
        <taxon>Fusobacteriales</taxon>
        <taxon>Leptotrichiaceae</taxon>
        <taxon>Sebaldella</taxon>
    </lineage>
</organism>
<dbReference type="GO" id="GO:0022877">
    <property type="term" value="F:protein-N(PI)-phosphohistidine-fructose phosphotransferase system transporter activity"/>
    <property type="evidence" value="ECO:0007669"/>
    <property type="project" value="InterPro"/>
</dbReference>
<proteinExistence type="predicted"/>
<evidence type="ECO:0000256" key="2">
    <source>
        <dbReference type="ARBA" id="ARBA00022553"/>
    </source>
</evidence>
<dbReference type="eggNOG" id="COG1445">
    <property type="taxonomic scope" value="Bacteria"/>
</dbReference>
<dbReference type="PANTHER" id="PTHR30505:SF0">
    <property type="entry name" value="FRUCTOSE-LIKE PTS SYSTEM EIIBC COMPONENT-RELATED"/>
    <property type="match status" value="1"/>
</dbReference>
<keyword evidence="4" id="KW-0808">Transferase</keyword>
<dbReference type="GO" id="GO:0009401">
    <property type="term" value="P:phosphoenolpyruvate-dependent sugar phosphotransferase system"/>
    <property type="evidence" value="ECO:0007669"/>
    <property type="project" value="UniProtKB-KW"/>
</dbReference>
<feature type="domain" description="PTS EIIB type-2" evidence="7">
    <location>
        <begin position="1"/>
        <end position="94"/>
    </location>
</feature>
<gene>
    <name evidence="8" type="ordered locus">Sterm_1648</name>
</gene>
<protein>
    <submittedName>
        <fullName evidence="8">PTS system, fructose-specific, IIB subunnit</fullName>
    </submittedName>
</protein>
<dbReference type="Proteomes" id="UP000000845">
    <property type="component" value="Chromosome"/>
</dbReference>
<dbReference type="STRING" id="526218.Sterm_1648"/>
<dbReference type="SUPFAM" id="SSF52794">
    <property type="entry name" value="PTS system IIB component-like"/>
    <property type="match status" value="1"/>
</dbReference>
<dbReference type="InterPro" id="IPR036095">
    <property type="entry name" value="PTS_EIIB-like_sf"/>
</dbReference>
<evidence type="ECO:0000256" key="3">
    <source>
        <dbReference type="ARBA" id="ARBA00022597"/>
    </source>
</evidence>
<accession>D1AIC2</accession>
<keyword evidence="2" id="KW-0597">Phosphoprotein</keyword>
<keyword evidence="1" id="KW-0813">Transport</keyword>
<dbReference type="Pfam" id="PF02302">
    <property type="entry name" value="PTS_IIB"/>
    <property type="match status" value="1"/>
</dbReference>
<dbReference type="AlphaFoldDB" id="D1AIC2"/>
<evidence type="ECO:0000256" key="5">
    <source>
        <dbReference type="ARBA" id="ARBA00022683"/>
    </source>
</evidence>
<reference evidence="8 9" key="2">
    <citation type="journal article" date="2010" name="Stand. Genomic Sci.">
        <title>Complete genome sequence of Sebaldella termitidis type strain (NCTC 11300).</title>
        <authorList>
            <person name="Harmon-Smith M."/>
            <person name="Celia L."/>
            <person name="Chertkov O."/>
            <person name="Lapidus A."/>
            <person name="Copeland A."/>
            <person name="Glavina Del Rio T."/>
            <person name="Nolan M."/>
            <person name="Lucas S."/>
            <person name="Tice H."/>
            <person name="Cheng J.F."/>
            <person name="Han C."/>
            <person name="Detter J.C."/>
            <person name="Bruce D."/>
            <person name="Goodwin L."/>
            <person name="Pitluck S."/>
            <person name="Pati A."/>
            <person name="Liolios K."/>
            <person name="Ivanova N."/>
            <person name="Mavromatis K."/>
            <person name="Mikhailova N."/>
            <person name="Chen A."/>
            <person name="Palaniappan K."/>
            <person name="Land M."/>
            <person name="Hauser L."/>
            <person name="Chang Y.J."/>
            <person name="Jeffries C.D."/>
            <person name="Brettin T."/>
            <person name="Goker M."/>
            <person name="Beck B."/>
            <person name="Bristow J."/>
            <person name="Eisen J.A."/>
            <person name="Markowitz V."/>
            <person name="Hugenholtz P."/>
            <person name="Kyrpides N.C."/>
            <person name="Klenk H.P."/>
            <person name="Chen F."/>
        </authorList>
    </citation>
    <scope>NUCLEOTIDE SEQUENCE [LARGE SCALE GENOMIC DNA]</scope>
    <source>
        <strain evidence="9">ATCC 33386 / NCTC 11300</strain>
    </source>
</reference>
<dbReference type="InterPro" id="IPR003501">
    <property type="entry name" value="PTS_EIIB_2/3"/>
</dbReference>
<keyword evidence="6" id="KW-0418">Kinase</keyword>